<evidence type="ECO:0008006" key="8">
    <source>
        <dbReference type="Google" id="ProtNLM"/>
    </source>
</evidence>
<dbReference type="SMART" id="SM00355">
    <property type="entry name" value="ZnF_C2H2"/>
    <property type="match status" value="4"/>
</dbReference>
<reference evidence="6" key="1">
    <citation type="submission" date="2021-07" db="EMBL/GenBank/DDBJ databases">
        <authorList>
            <person name="Durling M."/>
        </authorList>
    </citation>
    <scope>NUCLEOTIDE SEQUENCE</scope>
</reference>
<proteinExistence type="predicted"/>
<feature type="compositionally biased region" description="Basic and acidic residues" evidence="3">
    <location>
        <begin position="118"/>
        <end position="133"/>
    </location>
</feature>
<feature type="region of interest" description="Disordered" evidence="3">
    <location>
        <begin position="108"/>
        <end position="133"/>
    </location>
</feature>
<evidence type="ECO:0000259" key="4">
    <source>
        <dbReference type="PROSITE" id="PS50071"/>
    </source>
</evidence>
<comment type="subcellular location">
    <subcellularLocation>
        <location evidence="2">Nucleus</location>
    </subcellularLocation>
</comment>
<dbReference type="CDD" id="cd00086">
    <property type="entry name" value="homeodomain"/>
    <property type="match status" value="1"/>
</dbReference>
<dbReference type="Gene3D" id="3.30.160.60">
    <property type="entry name" value="Classic Zinc Finger"/>
    <property type="match status" value="1"/>
</dbReference>
<keyword evidence="1" id="KW-0862">Zinc</keyword>
<dbReference type="AlphaFoldDB" id="A0A9N9PPB7"/>
<dbReference type="InterPro" id="IPR009057">
    <property type="entry name" value="Homeodomain-like_sf"/>
</dbReference>
<feature type="region of interest" description="Disordered" evidence="3">
    <location>
        <begin position="315"/>
        <end position="341"/>
    </location>
</feature>
<evidence type="ECO:0000256" key="2">
    <source>
        <dbReference type="PROSITE-ProRule" id="PRU00108"/>
    </source>
</evidence>
<dbReference type="OrthoDB" id="3600053at2759"/>
<keyword evidence="7" id="KW-1185">Reference proteome</keyword>
<dbReference type="GO" id="GO:0005634">
    <property type="term" value="C:nucleus"/>
    <property type="evidence" value="ECO:0007669"/>
    <property type="project" value="UniProtKB-SubCell"/>
</dbReference>
<dbReference type="Gene3D" id="1.10.10.60">
    <property type="entry name" value="Homeodomain-like"/>
    <property type="match status" value="1"/>
</dbReference>
<keyword evidence="2" id="KW-0539">Nucleus</keyword>
<dbReference type="PROSITE" id="PS50157">
    <property type="entry name" value="ZINC_FINGER_C2H2_2"/>
    <property type="match status" value="1"/>
</dbReference>
<dbReference type="InterPro" id="IPR001356">
    <property type="entry name" value="HD"/>
</dbReference>
<dbReference type="Proteomes" id="UP000696280">
    <property type="component" value="Unassembled WGS sequence"/>
</dbReference>
<keyword evidence="2" id="KW-0238">DNA-binding</keyword>
<organism evidence="6 7">
    <name type="scientific">Hymenoscyphus fraxineus</name>
    <dbReference type="NCBI Taxonomy" id="746836"/>
    <lineage>
        <taxon>Eukaryota</taxon>
        <taxon>Fungi</taxon>
        <taxon>Dikarya</taxon>
        <taxon>Ascomycota</taxon>
        <taxon>Pezizomycotina</taxon>
        <taxon>Leotiomycetes</taxon>
        <taxon>Helotiales</taxon>
        <taxon>Helotiaceae</taxon>
        <taxon>Hymenoscyphus</taxon>
    </lineage>
</organism>
<dbReference type="InterPro" id="IPR013087">
    <property type="entry name" value="Znf_C2H2_type"/>
</dbReference>
<name>A0A9N9PPB7_9HELO</name>
<dbReference type="PROSITE" id="PS50071">
    <property type="entry name" value="HOMEOBOX_2"/>
    <property type="match status" value="1"/>
</dbReference>
<dbReference type="EMBL" id="CAJVRL010000056">
    <property type="protein sequence ID" value="CAG8954456.1"/>
    <property type="molecule type" value="Genomic_DNA"/>
</dbReference>
<dbReference type="GO" id="GO:0008270">
    <property type="term" value="F:zinc ion binding"/>
    <property type="evidence" value="ECO:0007669"/>
    <property type="project" value="UniProtKB-KW"/>
</dbReference>
<comment type="caution">
    <text evidence="6">The sequence shown here is derived from an EMBL/GenBank/DDBJ whole genome shotgun (WGS) entry which is preliminary data.</text>
</comment>
<evidence type="ECO:0000256" key="1">
    <source>
        <dbReference type="PROSITE-ProRule" id="PRU00042"/>
    </source>
</evidence>
<accession>A0A9N9PPB7</accession>
<keyword evidence="1" id="KW-0863">Zinc-finger</keyword>
<dbReference type="GO" id="GO:0003677">
    <property type="term" value="F:DNA binding"/>
    <property type="evidence" value="ECO:0007669"/>
    <property type="project" value="UniProtKB-UniRule"/>
</dbReference>
<keyword evidence="2" id="KW-0371">Homeobox</keyword>
<evidence type="ECO:0000259" key="5">
    <source>
        <dbReference type="PROSITE" id="PS50157"/>
    </source>
</evidence>
<dbReference type="PROSITE" id="PS00028">
    <property type="entry name" value="ZINC_FINGER_C2H2_1"/>
    <property type="match status" value="2"/>
</dbReference>
<evidence type="ECO:0000313" key="7">
    <source>
        <dbReference type="Proteomes" id="UP000696280"/>
    </source>
</evidence>
<sequence>MMGEGICLDCNELCLHCQIGSNNDASFCFCAALRAVHFETAHDVSKEFDNVNSVFDGPDPIIYPNVSDVDLNAILYAPVQVPTHAHTERLAEYTTVMDSETPFHLPSQDIGQRTGLMPEKDHPVQPSRRRDYTKEEKEEFERWITSCPKPTKKERVDYARIHFLTEGQVQNLINNRKRKIKSETINLAANPEGVAKSPQGSKTLGSEEVGHITNVSKANKETDDPKSTEFVDIRRISYQISEKNISQTLQNKPSYSSLEEFLKSPEDAVPMETIHRASQEHSPDGSSHHALSMHAVPLSDMEQMEVRSVARSCSSAGSQVHSVSSNISRSSQKQKRREKRMNGVKCTRCNESFQSKGDLANHYNTRHKRRVEALDPFDIQCSYCNEIFDCVQDWEEHETQQHCVPFKVWFCMLNHDFSSSLVRRKCIFDTCHRLVNHHHYSERHRMAQCSQHTQCPPFRSSSDLVAHLVEVHGVSTAKTHLFENNMDEWSLTLNRRLECSLWQCGYCGIVGADWKKRVFHIFDHWHREHETMQTFTNLDNFITGDLQRYIQSPETSESKTLKCPGYWGDTSEFAMYKAVLGTIFPTETGGGRGADNTASTEAELAIAVCEKAKKPAASILATAKIATEFPTDIISPHVPEEATSPAPIGVHSLKATKDPPRLTFRTTITNERVKDNSTIGPDVTVVTRPILASSSTDLDHELYRPASEENKQPSMSFFAFLKKRTKTFLGFTRGMRATKKK</sequence>
<feature type="domain" description="Homeobox" evidence="4">
    <location>
        <begin position="123"/>
        <end position="183"/>
    </location>
</feature>
<gene>
    <name evidence="6" type="ORF">HYFRA_00006084</name>
</gene>
<evidence type="ECO:0000313" key="6">
    <source>
        <dbReference type="EMBL" id="CAG8954456.1"/>
    </source>
</evidence>
<evidence type="ECO:0000256" key="3">
    <source>
        <dbReference type="SAM" id="MobiDB-lite"/>
    </source>
</evidence>
<dbReference type="SUPFAM" id="SSF46689">
    <property type="entry name" value="Homeodomain-like"/>
    <property type="match status" value="1"/>
</dbReference>
<feature type="domain" description="C2H2-type" evidence="5">
    <location>
        <begin position="344"/>
        <end position="372"/>
    </location>
</feature>
<feature type="DNA-binding region" description="Homeobox" evidence="2">
    <location>
        <begin position="125"/>
        <end position="184"/>
    </location>
</feature>
<protein>
    <recommendedName>
        <fullName evidence="8">C2H2-type domain-containing protein</fullName>
    </recommendedName>
</protein>
<keyword evidence="1" id="KW-0479">Metal-binding</keyword>
<dbReference type="SMART" id="SM00389">
    <property type="entry name" value="HOX"/>
    <property type="match status" value="1"/>
</dbReference>
<feature type="compositionally biased region" description="Low complexity" evidence="3">
    <location>
        <begin position="315"/>
        <end position="331"/>
    </location>
</feature>